<dbReference type="EMBL" id="NQVE01000006">
    <property type="protein sequence ID" value="RAL54793.1"/>
    <property type="molecule type" value="Genomic_DNA"/>
</dbReference>
<organism evidence="1 2">
    <name type="scientific">Cuscuta australis</name>
    <dbReference type="NCBI Taxonomy" id="267555"/>
    <lineage>
        <taxon>Eukaryota</taxon>
        <taxon>Viridiplantae</taxon>
        <taxon>Streptophyta</taxon>
        <taxon>Embryophyta</taxon>
        <taxon>Tracheophyta</taxon>
        <taxon>Spermatophyta</taxon>
        <taxon>Magnoliopsida</taxon>
        <taxon>eudicotyledons</taxon>
        <taxon>Gunneridae</taxon>
        <taxon>Pentapetalae</taxon>
        <taxon>asterids</taxon>
        <taxon>lamiids</taxon>
        <taxon>Solanales</taxon>
        <taxon>Convolvulaceae</taxon>
        <taxon>Cuscuteae</taxon>
        <taxon>Cuscuta</taxon>
        <taxon>Cuscuta subgen. Grammica</taxon>
        <taxon>Cuscuta sect. Cleistogrammica</taxon>
    </lineage>
</organism>
<accession>A0A328EE03</accession>
<dbReference type="Proteomes" id="UP000249390">
    <property type="component" value="Unassembled WGS sequence"/>
</dbReference>
<reference evidence="1 2" key="1">
    <citation type="submission" date="2018-06" db="EMBL/GenBank/DDBJ databases">
        <title>The Genome of Cuscuta australis (Dodder) Provides Insight into the Evolution of Plant Parasitism.</title>
        <authorList>
            <person name="Liu H."/>
        </authorList>
    </citation>
    <scope>NUCLEOTIDE SEQUENCE [LARGE SCALE GENOMIC DNA]</scope>
    <source>
        <strain evidence="2">cv. Yunnan</strain>
        <tissue evidence="1">Vines</tissue>
    </source>
</reference>
<sequence>MQLRYCITAQVNGSRIATVQEVEGEVELSRRPLYQGRCSNIKAQPRTTQGMHPDIRAQKVVHSSNNQMGSFKAMVHHHNLTHIPATMVLWAIPDPTFQFPWVQALPKK</sequence>
<keyword evidence="2" id="KW-1185">Reference proteome</keyword>
<name>A0A328EE03_9ASTE</name>
<evidence type="ECO:0000313" key="1">
    <source>
        <dbReference type="EMBL" id="RAL54793.1"/>
    </source>
</evidence>
<proteinExistence type="predicted"/>
<evidence type="ECO:0000313" key="2">
    <source>
        <dbReference type="Proteomes" id="UP000249390"/>
    </source>
</evidence>
<dbReference type="AlphaFoldDB" id="A0A328EE03"/>
<gene>
    <name evidence="1" type="ORF">DM860_017986</name>
</gene>
<protein>
    <submittedName>
        <fullName evidence="1">Uncharacterized protein</fullName>
    </submittedName>
</protein>
<comment type="caution">
    <text evidence="1">The sequence shown here is derived from an EMBL/GenBank/DDBJ whole genome shotgun (WGS) entry which is preliminary data.</text>
</comment>